<name>A0A0G4HJL4_9ALVE</name>
<proteinExistence type="predicted"/>
<protein>
    <submittedName>
        <fullName evidence="1">Uncharacterized protein</fullName>
    </submittedName>
</protein>
<organism evidence="1">
    <name type="scientific">Chromera velia CCMP2878</name>
    <dbReference type="NCBI Taxonomy" id="1169474"/>
    <lineage>
        <taxon>Eukaryota</taxon>
        <taxon>Sar</taxon>
        <taxon>Alveolata</taxon>
        <taxon>Colpodellida</taxon>
        <taxon>Chromeraceae</taxon>
        <taxon>Chromera</taxon>
    </lineage>
</organism>
<reference evidence="1" key="1">
    <citation type="submission" date="2014-11" db="EMBL/GenBank/DDBJ databases">
        <authorList>
            <person name="Otto D Thomas"/>
            <person name="Naeem Raeece"/>
        </authorList>
    </citation>
    <scope>NUCLEOTIDE SEQUENCE</scope>
</reference>
<accession>A0A0G4HJL4</accession>
<gene>
    <name evidence="1" type="ORF">Cvel_7097</name>
</gene>
<dbReference type="AlphaFoldDB" id="A0A0G4HJL4"/>
<dbReference type="EMBL" id="CDMZ01002877">
    <property type="protein sequence ID" value="CEM44247.1"/>
    <property type="molecule type" value="Genomic_DNA"/>
</dbReference>
<evidence type="ECO:0000313" key="1">
    <source>
        <dbReference type="EMBL" id="CEM44247.1"/>
    </source>
</evidence>
<dbReference type="VEuPathDB" id="CryptoDB:Cvel_7097"/>
<sequence>MDICDGKKRAPNMIRSVTSVRRYHRMVTLKQGQLGEGNRTRTPPQNLGIFSAGHSHLWRHSTAKSLAVALSNGPAFLLSGQLNGREQGSTQSREYALRDPTLRNLEGCNAARAYLLYRDPEVDLRQNYIDILEALKKQFMKGRVLRGILGKDDTVKCIRSRNSSRSV</sequence>